<keyword evidence="12" id="KW-1185">Reference proteome</keyword>
<dbReference type="STRING" id="34103.SAMN05421778_11238"/>
<dbReference type="PATRIC" id="fig|1286631.3.peg.555"/>
<dbReference type="PROSITE" id="PS50093">
    <property type="entry name" value="PKD"/>
    <property type="match status" value="1"/>
</dbReference>
<evidence type="ECO:0000256" key="3">
    <source>
        <dbReference type="ARBA" id="ARBA00022801"/>
    </source>
</evidence>
<dbReference type="InterPro" id="IPR015500">
    <property type="entry name" value="Peptidase_S8_subtilisin-rel"/>
</dbReference>
<dbReference type="InterPro" id="IPR023828">
    <property type="entry name" value="Peptidase_S8_Ser-AS"/>
</dbReference>
<dbReference type="AlphaFoldDB" id="A0A059KQU1"/>
<dbReference type="CDD" id="cd07496">
    <property type="entry name" value="Peptidases_S8_13"/>
    <property type="match status" value="1"/>
</dbReference>
<feature type="transmembrane region" description="Helical" evidence="8">
    <location>
        <begin position="659"/>
        <end position="678"/>
    </location>
</feature>
<dbReference type="EMBL" id="AZRA01000012">
    <property type="protein sequence ID" value="KDB53857.1"/>
    <property type="molecule type" value="Genomic_DNA"/>
</dbReference>
<dbReference type="RefSeq" id="WP_051631500.1">
    <property type="nucleotide sequence ID" value="NZ_AZRA01000012.1"/>
</dbReference>
<dbReference type="PANTHER" id="PTHR43806">
    <property type="entry name" value="PEPTIDASE S8"/>
    <property type="match status" value="1"/>
</dbReference>
<evidence type="ECO:0000259" key="10">
    <source>
        <dbReference type="PROSITE" id="PS50093"/>
    </source>
</evidence>
<keyword evidence="8" id="KW-0812">Transmembrane</keyword>
<dbReference type="InterPro" id="IPR013783">
    <property type="entry name" value="Ig-like_fold"/>
</dbReference>
<keyword evidence="3 5" id="KW-0378">Hydrolase</keyword>
<keyword evidence="8" id="KW-1133">Transmembrane helix</keyword>
<gene>
    <name evidence="11" type="ORF">X805_05630</name>
</gene>
<evidence type="ECO:0000313" key="12">
    <source>
        <dbReference type="Proteomes" id="UP000026714"/>
    </source>
</evidence>
<dbReference type="PROSITE" id="PS00138">
    <property type="entry name" value="SUBTILASE_SER"/>
    <property type="match status" value="1"/>
</dbReference>
<dbReference type="InterPro" id="IPR035986">
    <property type="entry name" value="PKD_dom_sf"/>
</dbReference>
<reference evidence="11 12" key="1">
    <citation type="journal article" date="2014" name="FEMS Microbiol. Ecol.">
        <title>Sphaerotilus natans encrusted with nanoball-shaped Fe(III) oxide minerals formed by nitrate-reducing mixotrophic Fe(II) oxidation.</title>
        <authorList>
            <person name="Park S."/>
            <person name="Kim D.H."/>
            <person name="Lee J.H."/>
            <person name="Hur H.G."/>
        </authorList>
    </citation>
    <scope>NUCLEOTIDE SEQUENCE [LARGE SCALE GENOMIC DNA]</scope>
    <source>
        <strain evidence="11 12">DSM 6575</strain>
    </source>
</reference>
<evidence type="ECO:0000256" key="5">
    <source>
        <dbReference type="PROSITE-ProRule" id="PRU01240"/>
    </source>
</evidence>
<dbReference type="PRINTS" id="PR00723">
    <property type="entry name" value="SUBTILISIN"/>
</dbReference>
<proteinExistence type="inferred from homology"/>
<dbReference type="GO" id="GO:0006508">
    <property type="term" value="P:proteolysis"/>
    <property type="evidence" value="ECO:0007669"/>
    <property type="project" value="UniProtKB-KW"/>
</dbReference>
<dbReference type="Gene3D" id="2.60.40.10">
    <property type="entry name" value="Immunoglobulins"/>
    <property type="match status" value="1"/>
</dbReference>
<feature type="active site" description="Charge relay system" evidence="5">
    <location>
        <position position="263"/>
    </location>
</feature>
<dbReference type="PANTHER" id="PTHR43806:SF11">
    <property type="entry name" value="CEREVISIN-RELATED"/>
    <property type="match status" value="1"/>
</dbReference>
<sequence length="686" mass="67919">MMTTRPTSNTLATLTLSALSALFLTGLAPQALAGTERTPLRAATLPAESVQSAETARVIVRLRTSTRLASTLSAGTRATVAELRQAQALGSRLGLTLQDGHSLAPDMQVMTASGMSSATLARRLAADSEVLSVHVDQRRRPHAAVSDPLYAGGSGFSPASGQWYLRSASSTLVSAINAETAWSLTTGSAGVIVAVLDTGVRWNHPDLDGKLVGGYDFISESVIANDGDGRDSNPADPGDWISSTENSSNATLKDCGVSDSSWHGTQMAGLIGASTNNASGMAGLGRHVRVLPVRVLGKCGGYDSDIIAGMRWAAGLTVPGVPANPNPARVINMSLGYKDDSASGCTASDPYSVAVAEVNAAGAVVVASAGNDSRQVNKPANCPGVIAVAGLRHAGTKNGFSSLGPQATIAAPAGNCVNLSGECLYPILSTSNTGTTTPSCPTHTTGGSDAAVGTSFSAPLVSGTAALMLAANPALTPAQVMALLKSSARSFPTSGAGAGVSTCVAGLSADQDECYCTTGTCGAGMLDAGAAVRAAAGSLPIARIGETTTRIDLGSATLLDGSGSSVATGRTLAGYGWALGDSTLARFNGTTGGSTASVSALGSGLVAVTLTVADSAGSSASSSAVLRTGPAPTATCGTDSSDGAGTPAATTSTEDSGGALGAGWLAGLALVTVLLAAVRRRAMAAA</sequence>
<dbReference type="Gene3D" id="3.40.50.200">
    <property type="entry name" value="Peptidase S8/S53 domain"/>
    <property type="match status" value="1"/>
</dbReference>
<dbReference type="InterPro" id="IPR034176">
    <property type="entry name" value="Peptidases_S8_13"/>
</dbReference>
<keyword evidence="4 5" id="KW-0720">Serine protease</keyword>
<dbReference type="SUPFAM" id="SSF49299">
    <property type="entry name" value="PKD domain"/>
    <property type="match status" value="1"/>
</dbReference>
<dbReference type="eggNOG" id="COG1404">
    <property type="taxonomic scope" value="Bacteria"/>
</dbReference>
<keyword evidence="8" id="KW-0472">Membrane</keyword>
<feature type="compositionally biased region" description="Polar residues" evidence="7">
    <location>
        <begin position="635"/>
        <end position="654"/>
    </location>
</feature>
<name>A0A059KQU1_9BURK</name>
<evidence type="ECO:0000256" key="2">
    <source>
        <dbReference type="ARBA" id="ARBA00022670"/>
    </source>
</evidence>
<dbReference type="PROSITE" id="PS00136">
    <property type="entry name" value="SUBTILASE_ASP"/>
    <property type="match status" value="1"/>
</dbReference>
<feature type="active site" description="Charge relay system" evidence="5">
    <location>
        <position position="197"/>
    </location>
</feature>
<evidence type="ECO:0000313" key="11">
    <source>
        <dbReference type="EMBL" id="KDB53857.1"/>
    </source>
</evidence>
<feature type="active site" description="Charge relay system" evidence="5">
    <location>
        <position position="455"/>
    </location>
</feature>
<evidence type="ECO:0000256" key="8">
    <source>
        <dbReference type="SAM" id="Phobius"/>
    </source>
</evidence>
<dbReference type="InterPro" id="IPR000209">
    <property type="entry name" value="Peptidase_S8/S53_dom"/>
</dbReference>
<dbReference type="PROSITE" id="PS51892">
    <property type="entry name" value="SUBTILASE"/>
    <property type="match status" value="1"/>
</dbReference>
<dbReference type="InterPro" id="IPR036852">
    <property type="entry name" value="Peptidase_S8/S53_dom_sf"/>
</dbReference>
<dbReference type="Pfam" id="PF00082">
    <property type="entry name" value="Peptidase_S8"/>
    <property type="match status" value="1"/>
</dbReference>
<feature type="domain" description="PKD" evidence="10">
    <location>
        <begin position="564"/>
        <end position="624"/>
    </location>
</feature>
<evidence type="ECO:0000256" key="7">
    <source>
        <dbReference type="SAM" id="MobiDB-lite"/>
    </source>
</evidence>
<accession>A0A059KQU1</accession>
<evidence type="ECO:0000256" key="4">
    <source>
        <dbReference type="ARBA" id="ARBA00022825"/>
    </source>
</evidence>
<dbReference type="InterPro" id="IPR000601">
    <property type="entry name" value="PKD_dom"/>
</dbReference>
<feature type="signal peptide" evidence="9">
    <location>
        <begin position="1"/>
        <end position="33"/>
    </location>
</feature>
<comment type="caution">
    <text evidence="11">The sequence shown here is derived from an EMBL/GenBank/DDBJ whole genome shotgun (WGS) entry which is preliminary data.</text>
</comment>
<dbReference type="InterPro" id="IPR023827">
    <property type="entry name" value="Peptidase_S8_Asp-AS"/>
</dbReference>
<dbReference type="Proteomes" id="UP000026714">
    <property type="component" value="Unassembled WGS sequence"/>
</dbReference>
<evidence type="ECO:0000256" key="9">
    <source>
        <dbReference type="SAM" id="SignalP"/>
    </source>
</evidence>
<organism evidence="11 12">
    <name type="scientific">Sphaerotilus natans subsp. natans DSM 6575</name>
    <dbReference type="NCBI Taxonomy" id="1286631"/>
    <lineage>
        <taxon>Bacteria</taxon>
        <taxon>Pseudomonadati</taxon>
        <taxon>Pseudomonadota</taxon>
        <taxon>Betaproteobacteria</taxon>
        <taxon>Burkholderiales</taxon>
        <taxon>Sphaerotilaceae</taxon>
        <taxon>Sphaerotilus</taxon>
    </lineage>
</organism>
<evidence type="ECO:0000256" key="1">
    <source>
        <dbReference type="ARBA" id="ARBA00011073"/>
    </source>
</evidence>
<keyword evidence="9" id="KW-0732">Signal</keyword>
<dbReference type="SUPFAM" id="SSF52743">
    <property type="entry name" value="Subtilisin-like"/>
    <property type="match status" value="1"/>
</dbReference>
<dbReference type="InterPro" id="IPR050131">
    <property type="entry name" value="Peptidase_S8_subtilisin-like"/>
</dbReference>
<comment type="similarity">
    <text evidence="1 5 6">Belongs to the peptidase S8 family.</text>
</comment>
<keyword evidence="2 5" id="KW-0645">Protease</keyword>
<feature type="chain" id="PRO_5001576154" description="PKD domain-containing protein" evidence="9">
    <location>
        <begin position="34"/>
        <end position="686"/>
    </location>
</feature>
<protein>
    <recommendedName>
        <fullName evidence="10">PKD domain-containing protein</fullName>
    </recommendedName>
</protein>
<dbReference type="GO" id="GO:0004252">
    <property type="term" value="F:serine-type endopeptidase activity"/>
    <property type="evidence" value="ECO:0007669"/>
    <property type="project" value="UniProtKB-UniRule"/>
</dbReference>
<feature type="region of interest" description="Disordered" evidence="7">
    <location>
        <begin position="621"/>
        <end position="654"/>
    </location>
</feature>
<feature type="region of interest" description="Disordered" evidence="7">
    <location>
        <begin position="226"/>
        <end position="247"/>
    </location>
</feature>
<evidence type="ECO:0000256" key="6">
    <source>
        <dbReference type="RuleBase" id="RU003355"/>
    </source>
</evidence>